<dbReference type="EMBL" id="JBHSMF010000002">
    <property type="protein sequence ID" value="MFC5496503.1"/>
    <property type="molecule type" value="Genomic_DNA"/>
</dbReference>
<organism evidence="1 2">
    <name type="scientific">Caenimonas terrae</name>
    <dbReference type="NCBI Taxonomy" id="696074"/>
    <lineage>
        <taxon>Bacteria</taxon>
        <taxon>Pseudomonadati</taxon>
        <taxon>Pseudomonadota</taxon>
        <taxon>Betaproteobacteria</taxon>
        <taxon>Burkholderiales</taxon>
        <taxon>Comamonadaceae</taxon>
        <taxon>Caenimonas</taxon>
    </lineage>
</organism>
<dbReference type="InterPro" id="IPR008183">
    <property type="entry name" value="Aldose_1/G6P_1-epimerase"/>
</dbReference>
<dbReference type="Gene3D" id="2.70.98.10">
    <property type="match status" value="1"/>
</dbReference>
<dbReference type="Proteomes" id="UP001596037">
    <property type="component" value="Unassembled WGS sequence"/>
</dbReference>
<evidence type="ECO:0000313" key="1">
    <source>
        <dbReference type="EMBL" id="MFC5496503.1"/>
    </source>
</evidence>
<dbReference type="InterPro" id="IPR011013">
    <property type="entry name" value="Gal_mutarotase_sf_dom"/>
</dbReference>
<keyword evidence="2" id="KW-1185">Reference proteome</keyword>
<dbReference type="Pfam" id="PF01263">
    <property type="entry name" value="Aldose_epim"/>
    <property type="match status" value="1"/>
</dbReference>
<dbReference type="RefSeq" id="WP_376848521.1">
    <property type="nucleotide sequence ID" value="NZ_JBHSMF010000002.1"/>
</dbReference>
<accession>A0ABW0N9I5</accession>
<dbReference type="SUPFAM" id="SSF74650">
    <property type="entry name" value="Galactose mutarotase-like"/>
    <property type="match status" value="1"/>
</dbReference>
<proteinExistence type="predicted"/>
<protein>
    <submittedName>
        <fullName evidence="1">Aldose 1-epimerase</fullName>
    </submittedName>
</protein>
<comment type="caution">
    <text evidence="1">The sequence shown here is derived from an EMBL/GenBank/DDBJ whole genome shotgun (WGS) entry which is preliminary data.</text>
</comment>
<name>A0ABW0N9I5_9BURK</name>
<evidence type="ECO:0000313" key="2">
    <source>
        <dbReference type="Proteomes" id="UP001596037"/>
    </source>
</evidence>
<reference evidence="2" key="1">
    <citation type="journal article" date="2019" name="Int. J. Syst. Evol. Microbiol.">
        <title>The Global Catalogue of Microorganisms (GCM) 10K type strain sequencing project: providing services to taxonomists for standard genome sequencing and annotation.</title>
        <authorList>
            <consortium name="The Broad Institute Genomics Platform"/>
            <consortium name="The Broad Institute Genome Sequencing Center for Infectious Disease"/>
            <person name="Wu L."/>
            <person name="Ma J."/>
        </authorList>
    </citation>
    <scope>NUCLEOTIDE SEQUENCE [LARGE SCALE GENOMIC DNA]</scope>
    <source>
        <strain evidence="2">CCUG 57401</strain>
    </source>
</reference>
<sequence>MIRLESEGLVCAIAQQLGGCIAGLWLDGVPVLRSSEQPPASARQSGSYPLVPFSNRVERATLLWQGTSHPLVNNNAPEPHAIHGVGWQRPWTVLDSDDSFAMLAYEHRADAAWPFAFDSSQVLRLRGKALEMTLSLTNQSHEAAPAGLGWHPYFVKRPGSRIAFAAGGRWEMGPDKLPTTRSPSPGLDAECAALDVDHCFDGWGGVASLRDAVLHTTIRSNLQRLVVFTNGSRDTIAIEPVSHVNNAINLVAAGADGIALGLHVLQPGETLTAQMSIEVKRA</sequence>
<dbReference type="InterPro" id="IPR014718">
    <property type="entry name" value="GH-type_carb-bd"/>
</dbReference>
<dbReference type="CDD" id="cd09021">
    <property type="entry name" value="Aldose_epim_Ec_YphB"/>
    <property type="match status" value="1"/>
</dbReference>
<gene>
    <name evidence="1" type="ORF">ACFPOE_03075</name>
</gene>